<sequence>MSPMARCGRPARSGRGGDERMLRASTKNALQDWSDQAYSHSRSSSRKSGGVTPAHDPIMTPRADHTMTVSAPPHPATLAAWIAATVEPGIPALNPAPAGTLRFLFYARASTSEHQDPQTSRAWQLDVAHRLVDRHGTIVGE</sequence>
<evidence type="ECO:0000313" key="3">
    <source>
        <dbReference type="Proteomes" id="UP000006281"/>
    </source>
</evidence>
<gene>
    <name evidence="2" type="ordered locus">BN6_33350</name>
</gene>
<dbReference type="EMBL" id="HE804045">
    <property type="protein sequence ID" value="CCH30637.1"/>
    <property type="molecule type" value="Genomic_DNA"/>
</dbReference>
<dbReference type="Proteomes" id="UP000006281">
    <property type="component" value="Chromosome"/>
</dbReference>
<reference evidence="2 3" key="1">
    <citation type="journal article" date="2012" name="BMC Genomics">
        <title>Complete genome sequence of Saccharothrix espanaensis DSM 44229T and comparison to the other completely sequenced Pseudonocardiaceae.</title>
        <authorList>
            <person name="Strobel T."/>
            <person name="Al-Dilaimi A."/>
            <person name="Blom J."/>
            <person name="Gessner A."/>
            <person name="Kalinowski J."/>
            <person name="Luzhetska M."/>
            <person name="Puhler A."/>
            <person name="Szczepanowski R."/>
            <person name="Bechthold A."/>
            <person name="Ruckert C."/>
        </authorList>
    </citation>
    <scope>NUCLEOTIDE SEQUENCE [LARGE SCALE GENOMIC DNA]</scope>
    <source>
        <strain evidence="3">ATCC 51144 / DSM 44229 / JCM 9112 / NBRC 15066 / NRRL 15764</strain>
    </source>
</reference>
<evidence type="ECO:0000256" key="1">
    <source>
        <dbReference type="SAM" id="MobiDB-lite"/>
    </source>
</evidence>
<keyword evidence="3" id="KW-1185">Reference proteome</keyword>
<evidence type="ECO:0000313" key="2">
    <source>
        <dbReference type="EMBL" id="CCH30637.1"/>
    </source>
</evidence>
<proteinExistence type="predicted"/>
<dbReference type="STRING" id="1179773.BN6_33350"/>
<organism evidence="2 3">
    <name type="scientific">Saccharothrix espanaensis (strain ATCC 51144 / DSM 44229 / JCM 9112 / NBRC 15066 / NRRL 15764)</name>
    <dbReference type="NCBI Taxonomy" id="1179773"/>
    <lineage>
        <taxon>Bacteria</taxon>
        <taxon>Bacillati</taxon>
        <taxon>Actinomycetota</taxon>
        <taxon>Actinomycetes</taxon>
        <taxon>Pseudonocardiales</taxon>
        <taxon>Pseudonocardiaceae</taxon>
        <taxon>Saccharothrix</taxon>
    </lineage>
</organism>
<protein>
    <recommendedName>
        <fullName evidence="4">Resolvase/invertase-type recombinase catalytic domain-containing protein</fullName>
    </recommendedName>
</protein>
<dbReference type="eggNOG" id="COG1961">
    <property type="taxonomic scope" value="Bacteria"/>
</dbReference>
<dbReference type="PATRIC" id="fig|1179773.3.peg.3337"/>
<dbReference type="KEGG" id="sesp:BN6_33350"/>
<dbReference type="AlphaFoldDB" id="K0JZD8"/>
<accession>K0JZD8</accession>
<feature type="compositionally biased region" description="Polar residues" evidence="1">
    <location>
        <begin position="25"/>
        <end position="38"/>
    </location>
</feature>
<feature type="compositionally biased region" description="Low complexity" evidence="1">
    <location>
        <begin position="39"/>
        <end position="48"/>
    </location>
</feature>
<name>K0JZD8_SACES</name>
<dbReference type="HOGENOM" id="CLU_1823927_0_0_11"/>
<feature type="region of interest" description="Disordered" evidence="1">
    <location>
        <begin position="1"/>
        <end position="72"/>
    </location>
</feature>
<evidence type="ECO:0008006" key="4">
    <source>
        <dbReference type="Google" id="ProtNLM"/>
    </source>
</evidence>